<dbReference type="GO" id="GO:0005634">
    <property type="term" value="C:nucleus"/>
    <property type="evidence" value="ECO:0007669"/>
    <property type="project" value="UniProtKB-SubCell"/>
</dbReference>
<keyword evidence="4" id="KW-0238">DNA-binding</keyword>
<name>A0AAD9VYW1_PHOAM</name>
<reference evidence="7" key="1">
    <citation type="submission" date="2023-06" db="EMBL/GenBank/DDBJ databases">
        <authorList>
            <person name="Noh H."/>
        </authorList>
    </citation>
    <scope>NUCLEOTIDE SEQUENCE</scope>
    <source>
        <strain evidence="7">DUCC20226</strain>
    </source>
</reference>
<dbReference type="Proteomes" id="UP001265746">
    <property type="component" value="Unassembled WGS sequence"/>
</dbReference>
<keyword evidence="6" id="KW-0539">Nucleus</keyword>
<accession>A0AAD9VYW1</accession>
<evidence type="ECO:0000256" key="6">
    <source>
        <dbReference type="ARBA" id="ARBA00023242"/>
    </source>
</evidence>
<evidence type="ECO:0000256" key="3">
    <source>
        <dbReference type="ARBA" id="ARBA00023015"/>
    </source>
</evidence>
<organism evidence="7 8">
    <name type="scientific">Phomopsis amygdali</name>
    <name type="common">Fusicoccum amygdali</name>
    <dbReference type="NCBI Taxonomy" id="1214568"/>
    <lineage>
        <taxon>Eukaryota</taxon>
        <taxon>Fungi</taxon>
        <taxon>Dikarya</taxon>
        <taxon>Ascomycota</taxon>
        <taxon>Pezizomycotina</taxon>
        <taxon>Sordariomycetes</taxon>
        <taxon>Sordariomycetidae</taxon>
        <taxon>Diaporthales</taxon>
        <taxon>Diaporthaceae</taxon>
        <taxon>Diaporthe</taxon>
    </lineage>
</organism>
<protein>
    <submittedName>
        <fullName evidence="7">Uncharacterized protein</fullName>
    </submittedName>
</protein>
<dbReference type="PANTHER" id="PTHR37534">
    <property type="entry name" value="TRANSCRIPTIONAL ACTIVATOR PROTEIN UGA3"/>
    <property type="match status" value="1"/>
</dbReference>
<keyword evidence="5" id="KW-0804">Transcription</keyword>
<evidence type="ECO:0000313" key="7">
    <source>
        <dbReference type="EMBL" id="KAK2596513.1"/>
    </source>
</evidence>
<evidence type="ECO:0000256" key="5">
    <source>
        <dbReference type="ARBA" id="ARBA00023163"/>
    </source>
</evidence>
<evidence type="ECO:0000256" key="4">
    <source>
        <dbReference type="ARBA" id="ARBA00023125"/>
    </source>
</evidence>
<keyword evidence="2" id="KW-0862">Zinc</keyword>
<dbReference type="AlphaFoldDB" id="A0AAD9VYW1"/>
<evidence type="ECO:0000256" key="2">
    <source>
        <dbReference type="ARBA" id="ARBA00022833"/>
    </source>
</evidence>
<comment type="caution">
    <text evidence="7">The sequence shown here is derived from an EMBL/GenBank/DDBJ whole genome shotgun (WGS) entry which is preliminary data.</text>
</comment>
<comment type="subcellular location">
    <subcellularLocation>
        <location evidence="1">Nucleus</location>
    </subcellularLocation>
</comment>
<keyword evidence="8" id="KW-1185">Reference proteome</keyword>
<gene>
    <name evidence="7" type="ORF">N8I77_013400</name>
</gene>
<dbReference type="PANTHER" id="PTHR37534:SF46">
    <property type="entry name" value="ZN(II)2CYS6 TRANSCRIPTION FACTOR (EUROFUNG)"/>
    <property type="match status" value="1"/>
</dbReference>
<keyword evidence="3" id="KW-0805">Transcription regulation</keyword>
<evidence type="ECO:0000256" key="1">
    <source>
        <dbReference type="ARBA" id="ARBA00004123"/>
    </source>
</evidence>
<dbReference type="InterPro" id="IPR021858">
    <property type="entry name" value="Fun_TF"/>
</dbReference>
<proteinExistence type="predicted"/>
<dbReference type="EMBL" id="JAUJFL010000011">
    <property type="protein sequence ID" value="KAK2596513.1"/>
    <property type="molecule type" value="Genomic_DNA"/>
</dbReference>
<dbReference type="GO" id="GO:0003677">
    <property type="term" value="F:DNA binding"/>
    <property type="evidence" value="ECO:0007669"/>
    <property type="project" value="UniProtKB-KW"/>
</dbReference>
<evidence type="ECO:0000313" key="8">
    <source>
        <dbReference type="Proteomes" id="UP001265746"/>
    </source>
</evidence>
<dbReference type="Pfam" id="PF11951">
    <property type="entry name" value="Fungal_trans_2"/>
    <property type="match status" value="1"/>
</dbReference>
<sequence length="398" mass="45134">MDLIFADDQEFCIWPLTHDFDANPFRYRTEVGQGPPLLWHSILALSYKHIHHETGSCLDRAASHKEKALQLFDKLEGDLGSEKTRANLLDGLLILMTLDCATSAQGPWVTHLRRAGKIIQALKEAGLRKTPRVQAQLDMLIWWDVTLGLTTRQGFVLSDTIGGVQQPTSGSSFFNISGCPAELFRYMFLLGTYAHELELTSQMTCVTFDIGPVLAVEKAIKDWQAPQYDDLDADLPQPPSAVDLPEDWGRNPVETAHYVQDLYHSAQAWRFALLVYIERVFKWRDGRASKLRITLFARKALDHTFSCRRSAMMQKQLLLPVFLAACETEDEALRDAARDYCSWWSGKTRYDMFVTTLGLLEEVWTAAEGDMDSWWGSLIDRKSGSDTVNSAKKQFLFG</sequence>